<protein>
    <submittedName>
        <fullName evidence="3">Uncharacterized protein</fullName>
    </submittedName>
</protein>
<evidence type="ECO:0000256" key="1">
    <source>
        <dbReference type="SAM" id="Coils"/>
    </source>
</evidence>
<name>A0AA37PV60_9MYCO</name>
<dbReference type="Proteomes" id="UP001139505">
    <property type="component" value="Unassembled WGS sequence"/>
</dbReference>
<dbReference type="RefSeq" id="WP_133250962.1">
    <property type="nucleotide sequence ID" value="NZ_BFCH01000001.1"/>
</dbReference>
<sequence>MVVYGEAQRPRVVVAGFDKSHPFASVVERYAGTVHYLDENPNIRWDSWDAVVAVGFAAIYAGHVRVLQIGGDPIGGVASRQTYASALSLTDHIGEELEIPDRLPDDLRELVKRELIPLVDPQVDRSRISPTRLATNDERYLPLLHDLDGYAFAALYLPPLGIHACLYLPGNTVNLAPWLLYAFRLWSDDLPDIFPSQPEWTSNPTWMTAEELSAQSDAAEKRAEEQRVMAEQRALVEGSEASLAQIRERVDASERQLLTADGPPLVAIVHQTLEEMLEFEVTNVDDGLAEGQAKKEDLRVADDGWIALCEVKGYTRGAKLSDLQKLTGWATLYAAEAGRPPNAMWFVANQFRGTDPSTRQPLLQGAEEYLEVFGQQGGLAIDTRDLFRLRKAVASGSVSAEDARAMLMGSTGRFEPPPTVRP</sequence>
<reference evidence="2" key="1">
    <citation type="journal article" date="2018" name="Genome Announc.">
        <title>Draft Genome Sequence of Mycobacterium montefiorense Isolated from Japanese Black Salamander (Hynobius nigrescens).</title>
        <authorList>
            <person name="Fukano H."/>
            <person name="Yoshida M."/>
            <person name="Shimizu A."/>
            <person name="Iwao H."/>
            <person name="Katayama Y."/>
            <person name="Omatsu T."/>
            <person name="Mizutani T."/>
            <person name="Kurata O."/>
            <person name="Wada S."/>
            <person name="Hoshino Y."/>
        </authorList>
    </citation>
    <scope>NUCLEOTIDE SEQUENCE</scope>
    <source>
        <strain evidence="2">BS</strain>
    </source>
</reference>
<feature type="coiled-coil region" evidence="1">
    <location>
        <begin position="209"/>
        <end position="256"/>
    </location>
</feature>
<reference evidence="4" key="2">
    <citation type="submission" date="2018-04" db="EMBL/GenBank/DDBJ databases">
        <title>Draft genome sequence of Mycobacterium montefiorense isolated from Japanese black salamander.</title>
        <authorList>
            <person name="Fukano H."/>
            <person name="Yoshida M."/>
            <person name="Shimizu A."/>
            <person name="Iwao H."/>
            <person name="Kurata O."/>
            <person name="Katayama Y."/>
            <person name="Omatsu T."/>
            <person name="Mizutani T."/>
            <person name="Wada S."/>
            <person name="Hoshino Y."/>
        </authorList>
    </citation>
    <scope>NUCLEOTIDE SEQUENCE [LARGE SCALE GENOMIC DNA]</scope>
    <source>
        <strain evidence="4">BS</strain>
    </source>
</reference>
<comment type="caution">
    <text evidence="3">The sequence shown here is derived from an EMBL/GenBank/DDBJ whole genome shotgun (WGS) entry which is preliminary data.</text>
</comment>
<evidence type="ECO:0000313" key="5">
    <source>
        <dbReference type="Proteomes" id="UP001139505"/>
    </source>
</evidence>
<dbReference type="AlphaFoldDB" id="A0AA37PV60"/>
<keyword evidence="4" id="KW-1185">Reference proteome</keyword>
<proteinExistence type="predicted"/>
<dbReference type="EMBL" id="BQYH01000074">
    <property type="protein sequence ID" value="GKU75376.1"/>
    <property type="molecule type" value="Genomic_DNA"/>
</dbReference>
<evidence type="ECO:0000313" key="3">
    <source>
        <dbReference type="EMBL" id="GKU75376.1"/>
    </source>
</evidence>
<keyword evidence="1" id="KW-0175">Coiled coil</keyword>
<gene>
    <name evidence="2" type="ORF">MmonteBS_01880</name>
    <name evidence="3" type="ORF">NJB18185_51470</name>
</gene>
<accession>A0AA37PV60</accession>
<evidence type="ECO:0000313" key="4">
    <source>
        <dbReference type="Proteomes" id="UP000245060"/>
    </source>
</evidence>
<reference evidence="3" key="3">
    <citation type="journal article" date="2022" name="Microbiol. Resour. Announc.">
        <title>Draft Genome Sequences of Eight Mycobacterium montefiorense Strains Isolated from Salamanders in Captivity.</title>
        <authorList>
            <person name="Komine T."/>
            <person name="Ihara H."/>
            <person name="Fukano H."/>
            <person name="Hoshino Y."/>
            <person name="Kurata O."/>
            <person name="Wada S."/>
        </authorList>
    </citation>
    <scope>NUCLEOTIDE SEQUENCE</scope>
    <source>
        <strain evidence="3">NJB18185</strain>
    </source>
</reference>
<evidence type="ECO:0000313" key="2">
    <source>
        <dbReference type="EMBL" id="GBG35816.1"/>
    </source>
</evidence>
<dbReference type="Proteomes" id="UP000245060">
    <property type="component" value="Unassembled WGS sequence"/>
</dbReference>
<organism evidence="3 5">
    <name type="scientific">Mycobacterium montefiorense</name>
    <dbReference type="NCBI Taxonomy" id="154654"/>
    <lineage>
        <taxon>Bacteria</taxon>
        <taxon>Bacillati</taxon>
        <taxon>Actinomycetota</taxon>
        <taxon>Actinomycetes</taxon>
        <taxon>Mycobacteriales</taxon>
        <taxon>Mycobacteriaceae</taxon>
        <taxon>Mycobacterium</taxon>
        <taxon>Mycobacterium simiae complex</taxon>
    </lineage>
</organism>
<dbReference type="EMBL" id="BFCH01000001">
    <property type="protein sequence ID" value="GBG35816.1"/>
    <property type="molecule type" value="Genomic_DNA"/>
</dbReference>
<reference evidence="3" key="4">
    <citation type="submission" date="2022-04" db="EMBL/GenBank/DDBJ databases">
        <authorList>
            <person name="Komine T."/>
            <person name="Fukano H."/>
            <person name="Wada S."/>
        </authorList>
    </citation>
    <scope>NUCLEOTIDE SEQUENCE</scope>
    <source>
        <strain evidence="3">NJB18185</strain>
    </source>
</reference>